<name>A0A261W0P7_9BORD</name>
<dbReference type="EMBL" id="NEVT01000003">
    <property type="protein sequence ID" value="OZI79895.1"/>
    <property type="molecule type" value="Genomic_DNA"/>
</dbReference>
<sequence>MTVQCVGCRLFSLQKHAGMAEQGFGKCALDVDRPGKFQSATFRRFCPDFAAALSPVVEKRVEWLRERREERRLMCLNS</sequence>
<reference evidence="2" key="1">
    <citation type="submission" date="2017-05" db="EMBL/GenBank/DDBJ databases">
        <title>Complete and WGS of Bordetella genogroups.</title>
        <authorList>
            <person name="Spilker T."/>
            <person name="Lipuma J."/>
        </authorList>
    </citation>
    <scope>NUCLEOTIDE SEQUENCE [LARGE SCALE GENOMIC DNA]</scope>
    <source>
        <strain evidence="2">AU8256</strain>
    </source>
</reference>
<protein>
    <submittedName>
        <fullName evidence="1">Uncharacterized protein</fullName>
    </submittedName>
</protein>
<comment type="caution">
    <text evidence="1">The sequence shown here is derived from an EMBL/GenBank/DDBJ whole genome shotgun (WGS) entry which is preliminary data.</text>
</comment>
<evidence type="ECO:0000313" key="1">
    <source>
        <dbReference type="EMBL" id="OZI79895.1"/>
    </source>
</evidence>
<proteinExistence type="predicted"/>
<organism evidence="1 2">
    <name type="scientific">Bordetella genomosp. 2</name>
    <dbReference type="NCBI Taxonomy" id="1983456"/>
    <lineage>
        <taxon>Bacteria</taxon>
        <taxon>Pseudomonadati</taxon>
        <taxon>Pseudomonadota</taxon>
        <taxon>Betaproteobacteria</taxon>
        <taxon>Burkholderiales</taxon>
        <taxon>Alcaligenaceae</taxon>
        <taxon>Bordetella</taxon>
    </lineage>
</organism>
<keyword evidence="2" id="KW-1185">Reference proteome</keyword>
<dbReference type="AlphaFoldDB" id="A0A261W0P7"/>
<gene>
    <name evidence="1" type="ORF">CAL24_08270</name>
</gene>
<accession>A0A261W0P7</accession>
<dbReference type="RefSeq" id="WP_094806355.1">
    <property type="nucleotide sequence ID" value="NZ_NEVT01000003.1"/>
</dbReference>
<dbReference type="Proteomes" id="UP000215633">
    <property type="component" value="Unassembled WGS sequence"/>
</dbReference>
<evidence type="ECO:0000313" key="2">
    <source>
        <dbReference type="Proteomes" id="UP000215633"/>
    </source>
</evidence>